<proteinExistence type="predicted"/>
<accession>A0ABV7EMX1</accession>
<dbReference type="RefSeq" id="WP_380686262.1">
    <property type="nucleotide sequence ID" value="NZ_JBHRSS010000001.1"/>
</dbReference>
<dbReference type="EMBL" id="JBHRSS010000001">
    <property type="protein sequence ID" value="MFC3102826.1"/>
    <property type="molecule type" value="Genomic_DNA"/>
</dbReference>
<protein>
    <submittedName>
        <fullName evidence="2">Helix-turn-helix domain-containing protein</fullName>
    </submittedName>
</protein>
<evidence type="ECO:0000313" key="2">
    <source>
        <dbReference type="EMBL" id="MFC3102826.1"/>
    </source>
</evidence>
<dbReference type="SMART" id="SM00530">
    <property type="entry name" value="HTH_XRE"/>
    <property type="match status" value="1"/>
</dbReference>
<dbReference type="InterPro" id="IPR001387">
    <property type="entry name" value="Cro/C1-type_HTH"/>
</dbReference>
<feature type="domain" description="HTH cro/C1-type" evidence="1">
    <location>
        <begin position="31"/>
        <end position="85"/>
    </location>
</feature>
<dbReference type="PROSITE" id="PS50943">
    <property type="entry name" value="HTH_CROC1"/>
    <property type="match status" value="1"/>
</dbReference>
<keyword evidence="3" id="KW-1185">Reference proteome</keyword>
<name>A0ABV7EMX1_9GAMM</name>
<dbReference type="InterPro" id="IPR010982">
    <property type="entry name" value="Lambda_DNA-bd_dom_sf"/>
</dbReference>
<evidence type="ECO:0000259" key="1">
    <source>
        <dbReference type="PROSITE" id="PS50943"/>
    </source>
</evidence>
<gene>
    <name evidence="2" type="ORF">ACFOSU_02865</name>
</gene>
<dbReference type="Proteomes" id="UP001595462">
    <property type="component" value="Unassembled WGS sequence"/>
</dbReference>
<reference evidence="3" key="1">
    <citation type="journal article" date="2019" name="Int. J. Syst. Evol. Microbiol.">
        <title>The Global Catalogue of Microorganisms (GCM) 10K type strain sequencing project: providing services to taxonomists for standard genome sequencing and annotation.</title>
        <authorList>
            <consortium name="The Broad Institute Genomics Platform"/>
            <consortium name="The Broad Institute Genome Sequencing Center for Infectious Disease"/>
            <person name="Wu L."/>
            <person name="Ma J."/>
        </authorList>
    </citation>
    <scope>NUCLEOTIDE SEQUENCE [LARGE SCALE GENOMIC DNA]</scope>
    <source>
        <strain evidence="3">KCTC 52640</strain>
    </source>
</reference>
<sequence>MSIVNIFCRVCATYGALGVIRFKVKELLAEKEFQEARNITLAQIAKETGIHRATLSKITNERGYNTGTDNVDRLCAYFDCEVQDLLQRVPEQEDNS</sequence>
<organism evidence="2 3">
    <name type="scientific">Salinisphaera aquimarina</name>
    <dbReference type="NCBI Taxonomy" id="2094031"/>
    <lineage>
        <taxon>Bacteria</taxon>
        <taxon>Pseudomonadati</taxon>
        <taxon>Pseudomonadota</taxon>
        <taxon>Gammaproteobacteria</taxon>
        <taxon>Salinisphaerales</taxon>
        <taxon>Salinisphaeraceae</taxon>
        <taxon>Salinisphaera</taxon>
    </lineage>
</organism>
<evidence type="ECO:0000313" key="3">
    <source>
        <dbReference type="Proteomes" id="UP001595462"/>
    </source>
</evidence>
<dbReference type="SUPFAM" id="SSF47413">
    <property type="entry name" value="lambda repressor-like DNA-binding domains"/>
    <property type="match status" value="1"/>
</dbReference>
<dbReference type="Pfam" id="PF13443">
    <property type="entry name" value="HTH_26"/>
    <property type="match status" value="1"/>
</dbReference>
<comment type="caution">
    <text evidence="2">The sequence shown here is derived from an EMBL/GenBank/DDBJ whole genome shotgun (WGS) entry which is preliminary data.</text>
</comment>
<dbReference type="CDD" id="cd00093">
    <property type="entry name" value="HTH_XRE"/>
    <property type="match status" value="1"/>
</dbReference>
<dbReference type="Gene3D" id="1.10.260.40">
    <property type="entry name" value="lambda repressor-like DNA-binding domains"/>
    <property type="match status" value="1"/>
</dbReference>